<evidence type="ECO:0000256" key="1">
    <source>
        <dbReference type="ARBA" id="ARBA00004123"/>
    </source>
</evidence>
<dbReference type="AlphaFoldDB" id="A0A4U0XS23"/>
<dbReference type="Pfam" id="PF04939">
    <property type="entry name" value="RRS1"/>
    <property type="match status" value="1"/>
</dbReference>
<feature type="compositionally biased region" description="Basic and acidic residues" evidence="6">
    <location>
        <begin position="84"/>
        <end position="98"/>
    </location>
</feature>
<protein>
    <recommendedName>
        <fullName evidence="5">Ribosome biogenesis regulatory protein</fullName>
    </recommendedName>
</protein>
<evidence type="ECO:0000256" key="4">
    <source>
        <dbReference type="ARBA" id="ARBA00023242"/>
    </source>
</evidence>
<keyword evidence="8" id="KW-1185">Reference proteome</keyword>
<dbReference type="Proteomes" id="UP000309340">
    <property type="component" value="Unassembled WGS sequence"/>
</dbReference>
<evidence type="ECO:0000256" key="6">
    <source>
        <dbReference type="SAM" id="MobiDB-lite"/>
    </source>
</evidence>
<comment type="function">
    <text evidence="5">Involved in ribosomal large subunit assembly.</text>
</comment>
<dbReference type="GO" id="GO:0042254">
    <property type="term" value="P:ribosome biogenesis"/>
    <property type="evidence" value="ECO:0007669"/>
    <property type="project" value="UniProtKB-KW"/>
</dbReference>
<keyword evidence="3 5" id="KW-0690">Ribosome biogenesis</keyword>
<feature type="region of interest" description="Disordered" evidence="6">
    <location>
        <begin position="68"/>
        <end position="98"/>
    </location>
</feature>
<sequence length="175" mass="18856">MEDVPPPQSQPYTFDLGHLLVSDPNPLPTPPTTTSTADKEALLAARAQTCAQALIKQLLTACPIQRSPEGDLHIKLPDPTTALPREKPVPKEKEKTKWDKFAEKKGIKAKRKDGKLAFDEASGEWKAKYGYKGKAGGAAGGVGQDWLVEVDEKAEKEGGEGGDGGKKAKKQKKGR</sequence>
<reference evidence="7 8" key="1">
    <citation type="submission" date="2017-03" db="EMBL/GenBank/DDBJ databases">
        <title>Genomes of endolithic fungi from Antarctica.</title>
        <authorList>
            <person name="Coleine C."/>
            <person name="Masonjones S."/>
            <person name="Stajich J.E."/>
        </authorList>
    </citation>
    <scope>NUCLEOTIDE SEQUENCE [LARGE SCALE GENOMIC DNA]</scope>
    <source>
        <strain evidence="7 8">CCFEE 5184</strain>
    </source>
</reference>
<feature type="compositionally biased region" description="Basic and acidic residues" evidence="6">
    <location>
        <begin position="150"/>
        <end position="166"/>
    </location>
</feature>
<organism evidence="7 8">
    <name type="scientific">Friedmanniomyces simplex</name>
    <dbReference type="NCBI Taxonomy" id="329884"/>
    <lineage>
        <taxon>Eukaryota</taxon>
        <taxon>Fungi</taxon>
        <taxon>Dikarya</taxon>
        <taxon>Ascomycota</taxon>
        <taxon>Pezizomycotina</taxon>
        <taxon>Dothideomycetes</taxon>
        <taxon>Dothideomycetidae</taxon>
        <taxon>Mycosphaerellales</taxon>
        <taxon>Teratosphaeriaceae</taxon>
        <taxon>Friedmanniomyces</taxon>
    </lineage>
</organism>
<dbReference type="EMBL" id="NAJQ01000071">
    <property type="protein sequence ID" value="TKA80400.1"/>
    <property type="molecule type" value="Genomic_DNA"/>
</dbReference>
<proteinExistence type="inferred from homology"/>
<comment type="similarity">
    <text evidence="2 5">Belongs to the RRS1 family.</text>
</comment>
<dbReference type="OrthoDB" id="28455at2759"/>
<dbReference type="STRING" id="329884.A0A4U0XS23"/>
<evidence type="ECO:0000313" key="8">
    <source>
        <dbReference type="Proteomes" id="UP000309340"/>
    </source>
</evidence>
<feature type="region of interest" description="Disordered" evidence="6">
    <location>
        <begin position="1"/>
        <end position="36"/>
    </location>
</feature>
<keyword evidence="4 5" id="KW-0539">Nucleus</keyword>
<feature type="region of interest" description="Disordered" evidence="6">
    <location>
        <begin position="149"/>
        <end position="175"/>
    </location>
</feature>
<evidence type="ECO:0000256" key="5">
    <source>
        <dbReference type="RuleBase" id="RU364132"/>
    </source>
</evidence>
<evidence type="ECO:0000313" key="7">
    <source>
        <dbReference type="EMBL" id="TKA80400.1"/>
    </source>
</evidence>
<gene>
    <name evidence="7" type="ORF">B0A55_01891</name>
</gene>
<dbReference type="InterPro" id="IPR007023">
    <property type="entry name" value="Ribosom_reg"/>
</dbReference>
<evidence type="ECO:0000256" key="2">
    <source>
        <dbReference type="ARBA" id="ARBA00010077"/>
    </source>
</evidence>
<name>A0A4U0XS23_9PEZI</name>
<comment type="caution">
    <text evidence="7">The sequence shown here is derived from an EMBL/GenBank/DDBJ whole genome shotgun (WGS) entry which is preliminary data.</text>
</comment>
<comment type="subcellular location">
    <subcellularLocation>
        <location evidence="1 5">Nucleus</location>
    </subcellularLocation>
</comment>
<accession>A0A4U0XS23</accession>
<evidence type="ECO:0000256" key="3">
    <source>
        <dbReference type="ARBA" id="ARBA00022517"/>
    </source>
</evidence>
<dbReference type="GO" id="GO:0005634">
    <property type="term" value="C:nucleus"/>
    <property type="evidence" value="ECO:0007669"/>
    <property type="project" value="UniProtKB-SubCell"/>
</dbReference>